<keyword evidence="2" id="KW-1185">Reference proteome</keyword>
<evidence type="ECO:0000313" key="2">
    <source>
        <dbReference type="Proteomes" id="UP000037035"/>
    </source>
</evidence>
<dbReference type="EMBL" id="LAVV01008307">
    <property type="protein sequence ID" value="KNZ53159.1"/>
    <property type="molecule type" value="Genomic_DNA"/>
</dbReference>
<feature type="non-terminal residue" evidence="1">
    <location>
        <position position="1"/>
    </location>
</feature>
<reference evidence="1 2" key="1">
    <citation type="submission" date="2015-08" db="EMBL/GenBank/DDBJ databases">
        <title>Next Generation Sequencing and Analysis of the Genome of Puccinia sorghi L Schw, the Causal Agent of Maize Common Rust.</title>
        <authorList>
            <person name="Rochi L."/>
            <person name="Burguener G."/>
            <person name="Darino M."/>
            <person name="Turjanski A."/>
            <person name="Kreff E."/>
            <person name="Dieguez M.J."/>
            <person name="Sacco F."/>
        </authorList>
    </citation>
    <scope>NUCLEOTIDE SEQUENCE [LARGE SCALE GENOMIC DNA]</scope>
    <source>
        <strain evidence="1 2">RO10H11247</strain>
    </source>
</reference>
<evidence type="ECO:0000313" key="1">
    <source>
        <dbReference type="EMBL" id="KNZ53159.1"/>
    </source>
</evidence>
<dbReference type="AlphaFoldDB" id="A0A0L6UXC2"/>
<protein>
    <submittedName>
        <fullName evidence="1">Uncharacterized protein</fullName>
    </submittedName>
</protein>
<comment type="caution">
    <text evidence="1">The sequence shown here is derived from an EMBL/GenBank/DDBJ whole genome shotgun (WGS) entry which is preliminary data.</text>
</comment>
<dbReference type="Proteomes" id="UP000037035">
    <property type="component" value="Unassembled WGS sequence"/>
</dbReference>
<dbReference type="VEuPathDB" id="FungiDB:VP01_3324g2"/>
<accession>A0A0L6UXC2</accession>
<name>A0A0L6UXC2_9BASI</name>
<proteinExistence type="predicted"/>
<organism evidence="1 2">
    <name type="scientific">Puccinia sorghi</name>
    <dbReference type="NCBI Taxonomy" id="27349"/>
    <lineage>
        <taxon>Eukaryota</taxon>
        <taxon>Fungi</taxon>
        <taxon>Dikarya</taxon>
        <taxon>Basidiomycota</taxon>
        <taxon>Pucciniomycotina</taxon>
        <taxon>Pucciniomycetes</taxon>
        <taxon>Pucciniales</taxon>
        <taxon>Pucciniaceae</taxon>
        <taxon>Puccinia</taxon>
    </lineage>
</organism>
<sequence length="98" mass="11332">LICSIRVPQFLDEFLAKITQVQLTLTENMLKAKEVQMPTRPLRKLDFIWLGPFRIDIPLGNDVYCLLLPADLSCLHLVFHTSLWLQIVFQTAPKLPKD</sequence>
<gene>
    <name evidence="1" type="ORF">VP01_3324g2</name>
</gene>